<proteinExistence type="predicted"/>
<evidence type="ECO:0000259" key="6">
    <source>
        <dbReference type="PROSITE" id="PS51294"/>
    </source>
</evidence>
<evidence type="ECO:0000313" key="8">
    <source>
        <dbReference type="Proteomes" id="UP001222932"/>
    </source>
</evidence>
<keyword evidence="3" id="KW-0539">Nucleus</keyword>
<protein>
    <recommendedName>
        <fullName evidence="9">Myb-like domain-containing protein</fullName>
    </recommendedName>
</protein>
<feature type="compositionally biased region" description="Basic and acidic residues" evidence="4">
    <location>
        <begin position="166"/>
        <end position="177"/>
    </location>
</feature>
<feature type="compositionally biased region" description="Basic and acidic residues" evidence="4">
    <location>
        <begin position="108"/>
        <end position="125"/>
    </location>
</feature>
<feature type="region of interest" description="Disordered" evidence="4">
    <location>
        <begin position="703"/>
        <end position="738"/>
    </location>
</feature>
<feature type="compositionally biased region" description="Low complexity" evidence="4">
    <location>
        <begin position="275"/>
        <end position="286"/>
    </location>
</feature>
<comment type="subcellular location">
    <subcellularLocation>
        <location evidence="1">Nucleus</location>
    </subcellularLocation>
</comment>
<dbReference type="GO" id="GO:0003700">
    <property type="term" value="F:DNA-binding transcription factor activity"/>
    <property type="evidence" value="ECO:0007669"/>
    <property type="project" value="TreeGrafter"/>
</dbReference>
<feature type="compositionally biased region" description="Low complexity" evidence="4">
    <location>
        <begin position="178"/>
        <end position="190"/>
    </location>
</feature>
<dbReference type="SUPFAM" id="SSF46689">
    <property type="entry name" value="Homeodomain-like"/>
    <property type="match status" value="2"/>
</dbReference>
<evidence type="ECO:0008006" key="9">
    <source>
        <dbReference type="Google" id="ProtNLM"/>
    </source>
</evidence>
<dbReference type="PANTHER" id="PTHR46380:SF2">
    <property type="entry name" value="CYCLIN-D-BINDING MYB-LIKE TRANSCRIPTION FACTOR 1"/>
    <property type="match status" value="1"/>
</dbReference>
<feature type="domain" description="HTH myb-type" evidence="6">
    <location>
        <begin position="416"/>
        <end position="469"/>
    </location>
</feature>
<evidence type="ECO:0000259" key="5">
    <source>
        <dbReference type="PROSITE" id="PS50090"/>
    </source>
</evidence>
<dbReference type="Proteomes" id="UP001222932">
    <property type="component" value="Unassembled WGS sequence"/>
</dbReference>
<feature type="compositionally biased region" description="Low complexity" evidence="4">
    <location>
        <begin position="245"/>
        <end position="254"/>
    </location>
</feature>
<feature type="domain" description="Myb-like" evidence="5">
    <location>
        <begin position="416"/>
        <end position="465"/>
    </location>
</feature>
<feature type="compositionally biased region" description="Low complexity" evidence="4">
    <location>
        <begin position="710"/>
        <end position="738"/>
    </location>
</feature>
<dbReference type="InterPro" id="IPR009057">
    <property type="entry name" value="Homeodomain-like_sf"/>
</dbReference>
<keyword evidence="2" id="KW-0238">DNA-binding</keyword>
<dbReference type="InterPro" id="IPR001005">
    <property type="entry name" value="SANT/Myb"/>
</dbReference>
<feature type="compositionally biased region" description="Basic residues" evidence="4">
    <location>
        <begin position="91"/>
        <end position="107"/>
    </location>
</feature>
<feature type="compositionally biased region" description="Basic residues" evidence="4">
    <location>
        <begin position="621"/>
        <end position="630"/>
    </location>
</feature>
<accession>A0AAD3YDX9</accession>
<reference evidence="7" key="1">
    <citation type="journal article" date="2023" name="BMC Genomics">
        <title>Chromosome-level genome assemblies of Cutaneotrichosporon spp. (Trichosporonales, Basidiomycota) reveal imbalanced evolution between nucleotide sequences and chromosome synteny.</title>
        <authorList>
            <person name="Kobayashi Y."/>
            <person name="Kayamori A."/>
            <person name="Aoki K."/>
            <person name="Shiwa Y."/>
            <person name="Matsutani M."/>
            <person name="Fujita N."/>
            <person name="Sugita T."/>
            <person name="Iwasaki W."/>
            <person name="Tanaka N."/>
            <person name="Takashima M."/>
        </authorList>
    </citation>
    <scope>NUCLEOTIDE SEQUENCE</scope>
    <source>
        <strain evidence="7">HIS016</strain>
    </source>
</reference>
<dbReference type="SMART" id="SM00717">
    <property type="entry name" value="SANT"/>
    <property type="match status" value="3"/>
</dbReference>
<feature type="region of interest" description="Disordered" evidence="4">
    <location>
        <begin position="1"/>
        <end position="309"/>
    </location>
</feature>
<dbReference type="GO" id="GO:0000976">
    <property type="term" value="F:transcription cis-regulatory region binding"/>
    <property type="evidence" value="ECO:0007669"/>
    <property type="project" value="TreeGrafter"/>
</dbReference>
<organism evidence="7 8">
    <name type="scientific">Cutaneotrichosporon spelunceum</name>
    <dbReference type="NCBI Taxonomy" id="1672016"/>
    <lineage>
        <taxon>Eukaryota</taxon>
        <taxon>Fungi</taxon>
        <taxon>Dikarya</taxon>
        <taxon>Basidiomycota</taxon>
        <taxon>Agaricomycotina</taxon>
        <taxon>Tremellomycetes</taxon>
        <taxon>Trichosporonales</taxon>
        <taxon>Trichosporonaceae</taxon>
        <taxon>Cutaneotrichosporon</taxon>
    </lineage>
</organism>
<dbReference type="PROSITE" id="PS51294">
    <property type="entry name" value="HTH_MYB"/>
    <property type="match status" value="1"/>
</dbReference>
<feature type="compositionally biased region" description="Basic and acidic residues" evidence="4">
    <location>
        <begin position="215"/>
        <end position="232"/>
    </location>
</feature>
<dbReference type="EMBL" id="BTCM01000005">
    <property type="protein sequence ID" value="GMK58404.1"/>
    <property type="molecule type" value="Genomic_DNA"/>
</dbReference>
<name>A0AAD3YDX9_9TREE</name>
<comment type="caution">
    <text evidence="7">The sequence shown here is derived from an EMBL/GenBank/DDBJ whole genome shotgun (WGS) entry which is preliminary data.</text>
</comment>
<sequence length="738" mass="80619">MEALDMLGDVPALAPSPVERKRKSDASVPSQSEAAKHGKRAKRAGEPSTLAAVPGSATSLPTSAAVEDVGGGKDESSDEEKDKSKESKEERRKRREEKRRRKEQRAKRREEEGGRKRKHKGEEGKKSKKHRRADGDGIGAAGSQTVEAVAESSAKEKTESNGVEAGDAREKGMDRAPTESPSTSTSSSPSAPRDPVDGSPTAPEREPMEASSPAPERDPMETSSPEPERDPMEASSRVATPTRPPSARALSRPSSPTPPLKAVPKPGETSKDGAAKVTKAASAAKPKTQRKKKEAESVDEAEDEALREKLKDPEAAQEFLSSRWVDIPVLLRLEKKGIITWKRGKYTESEKAAVRRTLETFGRTHSLSDQELVDIIFAKGRSSARSKYPGFWADVAAAVPGRPLRYVKEAVQRMYHPNAHKGPWTKEEDAELQRAYTETPGQWVKIGDAVGRPYTDCRDRYKKQLEVSKERISGRWTKEEEEQLKTAVKKVADDLGRDMFDGDLPWPVVAQLMDGNRSFHQCRVKWQESMVPLLTGESYNASPREVLEAMRKFGYEHEKDIVWRDVSNHAKSHSKGAQATWRRMLAFVGAAEDKSFKEILDLMEASIDDIVDQDGVTVPVRAKRTSKTGKRGVSSQPGTNDEPGQDAEGVSTPVKKAQESAKRKEKRRERLAAARGGSDWLGAAMVGEQAEAWMDSLVAVGAGGRDRNVSSRSSVSVSASAEAGAEAGSGKVSFEGEG</sequence>
<gene>
    <name evidence="7" type="primary">REB1</name>
    <name evidence="7" type="ORF">CspeluHIS016_0504360</name>
</gene>
<feature type="compositionally biased region" description="Basic and acidic residues" evidence="4">
    <location>
        <begin position="70"/>
        <end position="90"/>
    </location>
</feature>
<dbReference type="GO" id="GO:0005634">
    <property type="term" value="C:nucleus"/>
    <property type="evidence" value="ECO:0007669"/>
    <property type="project" value="UniProtKB-SubCell"/>
</dbReference>
<dbReference type="InterPro" id="IPR051651">
    <property type="entry name" value="DMTF1_DNA-bind_reg"/>
</dbReference>
<keyword evidence="8" id="KW-1185">Reference proteome</keyword>
<evidence type="ECO:0000313" key="7">
    <source>
        <dbReference type="EMBL" id="GMK58404.1"/>
    </source>
</evidence>
<dbReference type="InterPro" id="IPR017930">
    <property type="entry name" value="Myb_dom"/>
</dbReference>
<dbReference type="PANTHER" id="PTHR46380">
    <property type="entry name" value="CYCLIN-D-BINDING MYB-LIKE TRANSCRIPTION FACTOR 1"/>
    <property type="match status" value="1"/>
</dbReference>
<dbReference type="AlphaFoldDB" id="A0AAD3YDX9"/>
<feature type="compositionally biased region" description="Basic and acidic residues" evidence="4">
    <location>
        <begin position="656"/>
        <end position="672"/>
    </location>
</feature>
<evidence type="ECO:0000256" key="3">
    <source>
        <dbReference type="ARBA" id="ARBA00023242"/>
    </source>
</evidence>
<dbReference type="Pfam" id="PF13921">
    <property type="entry name" value="Myb_DNA-bind_6"/>
    <property type="match status" value="1"/>
</dbReference>
<evidence type="ECO:0000256" key="4">
    <source>
        <dbReference type="SAM" id="MobiDB-lite"/>
    </source>
</evidence>
<dbReference type="PROSITE" id="PS50090">
    <property type="entry name" value="MYB_LIKE"/>
    <property type="match status" value="2"/>
</dbReference>
<dbReference type="Gene3D" id="1.10.10.60">
    <property type="entry name" value="Homeodomain-like"/>
    <property type="match status" value="2"/>
</dbReference>
<dbReference type="CDD" id="cd00167">
    <property type="entry name" value="SANT"/>
    <property type="match status" value="1"/>
</dbReference>
<feature type="domain" description="Myb-like" evidence="5">
    <location>
        <begin position="468"/>
        <end position="530"/>
    </location>
</feature>
<feature type="region of interest" description="Disordered" evidence="4">
    <location>
        <begin position="621"/>
        <end position="680"/>
    </location>
</feature>
<evidence type="ECO:0000256" key="1">
    <source>
        <dbReference type="ARBA" id="ARBA00004123"/>
    </source>
</evidence>
<reference evidence="7" key="2">
    <citation type="submission" date="2023-06" db="EMBL/GenBank/DDBJ databases">
        <authorList>
            <person name="Kobayashi Y."/>
            <person name="Kayamori A."/>
            <person name="Aoki K."/>
            <person name="Shiwa Y."/>
            <person name="Fujita N."/>
            <person name="Sugita T."/>
            <person name="Iwasaki W."/>
            <person name="Tanaka N."/>
            <person name="Takashima M."/>
        </authorList>
    </citation>
    <scope>NUCLEOTIDE SEQUENCE</scope>
    <source>
        <strain evidence="7">HIS016</strain>
    </source>
</reference>
<evidence type="ECO:0000256" key="2">
    <source>
        <dbReference type="ARBA" id="ARBA00023125"/>
    </source>
</evidence>